<dbReference type="InterPro" id="IPR036388">
    <property type="entry name" value="WH-like_DNA-bd_sf"/>
</dbReference>
<dbReference type="PRINTS" id="PR00598">
    <property type="entry name" value="HTHMARR"/>
</dbReference>
<feature type="domain" description="HTH marR-type" evidence="2">
    <location>
        <begin position="38"/>
        <end position="171"/>
    </location>
</feature>
<dbReference type="PANTHER" id="PTHR33164:SF57">
    <property type="entry name" value="MARR-FAMILY TRANSCRIPTIONAL REGULATOR"/>
    <property type="match status" value="1"/>
</dbReference>
<dbReference type="AlphaFoldDB" id="A0A2T5VFN4"/>
<dbReference type="EMBL" id="QAYG01000001">
    <property type="protein sequence ID" value="PTW62567.1"/>
    <property type="molecule type" value="Genomic_DNA"/>
</dbReference>
<feature type="compositionally biased region" description="Acidic residues" evidence="1">
    <location>
        <begin position="15"/>
        <end position="25"/>
    </location>
</feature>
<dbReference type="InterPro" id="IPR000835">
    <property type="entry name" value="HTH_MarR-typ"/>
</dbReference>
<name>A0A2T5VFN4_9HYPH</name>
<proteinExistence type="predicted"/>
<evidence type="ECO:0000313" key="3">
    <source>
        <dbReference type="EMBL" id="PTW62567.1"/>
    </source>
</evidence>
<dbReference type="SUPFAM" id="SSF46785">
    <property type="entry name" value="Winged helix' DNA-binding domain"/>
    <property type="match status" value="1"/>
</dbReference>
<sequence>MQLYSNKNQGPDGNDLSEDAPEPDESSASQQAAALQLEAWLPYRLFRVSVRIADVLNAFYGPKFGFSRSAWRTMAIVANRPGVSVKEICQAGGLDQFTISRAIRQLVELGYARRQTGRTDRRYAAIELTQSGWEAFTEISDLAQRLERELTDAVSKDELAVLDTILTKLDNASAGIMARGWRGVRESTETDGEASGT</sequence>
<dbReference type="Pfam" id="PF12802">
    <property type="entry name" value="MarR_2"/>
    <property type="match status" value="1"/>
</dbReference>
<comment type="caution">
    <text evidence="3">The sequence shown here is derived from an EMBL/GenBank/DDBJ whole genome shotgun (WGS) entry which is preliminary data.</text>
</comment>
<organism evidence="3 4">
    <name type="scientific">Breoghania corrubedonensis</name>
    <dbReference type="NCBI Taxonomy" id="665038"/>
    <lineage>
        <taxon>Bacteria</taxon>
        <taxon>Pseudomonadati</taxon>
        <taxon>Pseudomonadota</taxon>
        <taxon>Alphaproteobacteria</taxon>
        <taxon>Hyphomicrobiales</taxon>
        <taxon>Stappiaceae</taxon>
        <taxon>Breoghania</taxon>
    </lineage>
</organism>
<evidence type="ECO:0000313" key="4">
    <source>
        <dbReference type="Proteomes" id="UP000244081"/>
    </source>
</evidence>
<dbReference type="InterPro" id="IPR039422">
    <property type="entry name" value="MarR/SlyA-like"/>
</dbReference>
<keyword evidence="4" id="KW-1185">Reference proteome</keyword>
<gene>
    <name evidence="3" type="ORF">C8N35_101613</name>
</gene>
<dbReference type="InterPro" id="IPR036390">
    <property type="entry name" value="WH_DNA-bd_sf"/>
</dbReference>
<protein>
    <submittedName>
        <fullName evidence="3">MarR family transcriptional regulator</fullName>
    </submittedName>
</protein>
<evidence type="ECO:0000259" key="2">
    <source>
        <dbReference type="PROSITE" id="PS50995"/>
    </source>
</evidence>
<dbReference type="OrthoDB" id="8906692at2"/>
<dbReference type="PROSITE" id="PS50995">
    <property type="entry name" value="HTH_MARR_2"/>
    <property type="match status" value="1"/>
</dbReference>
<dbReference type="Proteomes" id="UP000244081">
    <property type="component" value="Unassembled WGS sequence"/>
</dbReference>
<feature type="compositionally biased region" description="Polar residues" evidence="1">
    <location>
        <begin position="1"/>
        <end position="11"/>
    </location>
</feature>
<dbReference type="Gene3D" id="1.10.10.10">
    <property type="entry name" value="Winged helix-like DNA-binding domain superfamily/Winged helix DNA-binding domain"/>
    <property type="match status" value="1"/>
</dbReference>
<accession>A0A2T5VFN4</accession>
<dbReference type="GO" id="GO:0006950">
    <property type="term" value="P:response to stress"/>
    <property type="evidence" value="ECO:0007669"/>
    <property type="project" value="TreeGrafter"/>
</dbReference>
<dbReference type="SMART" id="SM00347">
    <property type="entry name" value="HTH_MARR"/>
    <property type="match status" value="1"/>
</dbReference>
<dbReference type="PANTHER" id="PTHR33164">
    <property type="entry name" value="TRANSCRIPTIONAL REGULATOR, MARR FAMILY"/>
    <property type="match status" value="1"/>
</dbReference>
<evidence type="ECO:0000256" key="1">
    <source>
        <dbReference type="SAM" id="MobiDB-lite"/>
    </source>
</evidence>
<feature type="region of interest" description="Disordered" evidence="1">
    <location>
        <begin position="1"/>
        <end position="29"/>
    </location>
</feature>
<reference evidence="3 4" key="1">
    <citation type="submission" date="2018-04" db="EMBL/GenBank/DDBJ databases">
        <title>Genomic Encyclopedia of Archaeal and Bacterial Type Strains, Phase II (KMG-II): from individual species to whole genera.</title>
        <authorList>
            <person name="Goeker M."/>
        </authorList>
    </citation>
    <scope>NUCLEOTIDE SEQUENCE [LARGE SCALE GENOMIC DNA]</scope>
    <source>
        <strain evidence="3 4">DSM 23382</strain>
    </source>
</reference>
<dbReference type="RefSeq" id="WP_107988118.1">
    <property type="nucleotide sequence ID" value="NZ_QAYG01000001.1"/>
</dbReference>
<dbReference type="GO" id="GO:0003700">
    <property type="term" value="F:DNA-binding transcription factor activity"/>
    <property type="evidence" value="ECO:0007669"/>
    <property type="project" value="InterPro"/>
</dbReference>